<dbReference type="PANTHER" id="PTHR33361:SF2">
    <property type="entry name" value="DUF885 DOMAIN-CONTAINING PROTEIN"/>
    <property type="match status" value="1"/>
</dbReference>
<dbReference type="InterPro" id="IPR010281">
    <property type="entry name" value="DUF885"/>
</dbReference>
<evidence type="ECO:0000313" key="2">
    <source>
        <dbReference type="Proteomes" id="UP000472710"/>
    </source>
</evidence>
<organism evidence="1 2">
    <name type="scientific">Streptomyces diastaticus subsp. diastaticus</name>
    <dbReference type="NCBI Taxonomy" id="68040"/>
    <lineage>
        <taxon>Bacteria</taxon>
        <taxon>Bacillati</taxon>
        <taxon>Actinomycetota</taxon>
        <taxon>Actinomycetes</taxon>
        <taxon>Kitasatosporales</taxon>
        <taxon>Streptomycetaceae</taxon>
        <taxon>Streptomyces</taxon>
        <taxon>Streptomyces diastaticus group</taxon>
    </lineage>
</organism>
<dbReference type="RefSeq" id="WP_100457935.1">
    <property type="nucleotide sequence ID" value="NZ_BLLN01000005.1"/>
</dbReference>
<evidence type="ECO:0008006" key="3">
    <source>
        <dbReference type="Google" id="ProtNLM"/>
    </source>
</evidence>
<dbReference type="EMBL" id="BLLN01000005">
    <property type="protein sequence ID" value="GFH73246.1"/>
    <property type="molecule type" value="Genomic_DNA"/>
</dbReference>
<dbReference type="Proteomes" id="UP000472710">
    <property type="component" value="Unassembled WGS sequence"/>
</dbReference>
<evidence type="ECO:0000313" key="1">
    <source>
        <dbReference type="EMBL" id="GFH73246.1"/>
    </source>
</evidence>
<comment type="caution">
    <text evidence="1">The sequence shown here is derived from an EMBL/GenBank/DDBJ whole genome shotgun (WGS) entry which is preliminary data.</text>
</comment>
<dbReference type="PANTHER" id="PTHR33361">
    <property type="entry name" value="GLR0591 PROTEIN"/>
    <property type="match status" value="1"/>
</dbReference>
<gene>
    <name evidence="1" type="ORF">Sdia_40140</name>
</gene>
<keyword evidence="2" id="KW-1185">Reference proteome</keyword>
<protein>
    <recommendedName>
        <fullName evidence="3">DUF885 domain-containing protein</fullName>
    </recommendedName>
</protein>
<reference evidence="1 2" key="1">
    <citation type="submission" date="2020-02" db="EMBL/GenBank/DDBJ databases">
        <title>Whole genome shotgun sequence of Streptomyces diastaticus subsp. diastaticus NBRC 13412.</title>
        <authorList>
            <person name="Ichikawa N."/>
            <person name="Komaki H."/>
            <person name="Tamura T."/>
        </authorList>
    </citation>
    <scope>NUCLEOTIDE SEQUENCE [LARGE SCALE GENOMIC DNA]</scope>
    <source>
        <strain evidence="1 2">NBRC 13412</strain>
    </source>
</reference>
<dbReference type="Pfam" id="PF05960">
    <property type="entry name" value="DUF885"/>
    <property type="match status" value="1"/>
</dbReference>
<dbReference type="GeneID" id="95073593"/>
<sequence>MFAVDHDGPPVAPDADVVSEAVGTLFARYPHKARLAGAHEYDGVLPDSGPDPAALASLGARLAATHSDDRERRADLSAAALLVEAERFRAEELRIAHTDPLGPLAETDVDVYEELTARRRDEALAAHLRALPGYLETTAARLDDTLPAGLRLRAAELARGQAAHLDGALGAVPGAESAARALRSYAATVSDAKPVAALLGPDRLAGLLRTQEGIEIPVEELLAEARDEVDRHAAELDRKSRALGGTAAELLSARALRGPVLATTETIVRRLRDFWRDVDVVSVDPTAMPEFRRMRQLDGTAAVEIVISGPLEDVRRPHVLYLPEPDLTSDGPSARVWRQYLNEPMLEVIAVHETFPGHYLHAKASESLPGIVRTCFRTAGFTEGWAHYAEELSVEHGLADGRPLVELAQLRAALVSASRLLIFLSVHLRRWKFQDAARHLVGVCGWAPQEAAREALTIPTDLDSAMYCLGKLVIRRWRAQAGGAELKTFHDGVLGAGFAPLATVAEYWSARPAEATTGVAE</sequence>
<name>A0ABQ1CSE0_STRDI</name>
<accession>A0ABQ1CSE0</accession>
<proteinExistence type="predicted"/>